<dbReference type="GO" id="GO:0005524">
    <property type="term" value="F:ATP binding"/>
    <property type="evidence" value="ECO:0007669"/>
    <property type="project" value="UniProtKB-KW"/>
</dbReference>
<dbReference type="Pfam" id="PF00512">
    <property type="entry name" value="HisKA"/>
    <property type="match status" value="1"/>
</dbReference>
<dbReference type="PRINTS" id="PR00344">
    <property type="entry name" value="BCTRLSENSOR"/>
</dbReference>
<dbReference type="Gene3D" id="1.10.287.130">
    <property type="match status" value="1"/>
</dbReference>
<dbReference type="CDD" id="cd00082">
    <property type="entry name" value="HisKA"/>
    <property type="match status" value="1"/>
</dbReference>
<evidence type="ECO:0000313" key="12">
    <source>
        <dbReference type="EMBL" id="SNS15594.1"/>
    </source>
</evidence>
<keyword evidence="13" id="KW-1185">Reference proteome</keyword>
<keyword evidence="9" id="KW-0472">Membrane</keyword>
<dbReference type="InterPro" id="IPR005467">
    <property type="entry name" value="His_kinase_dom"/>
</dbReference>
<evidence type="ECO:0000256" key="3">
    <source>
        <dbReference type="ARBA" id="ARBA00022553"/>
    </source>
</evidence>
<dbReference type="InterPro" id="IPR036890">
    <property type="entry name" value="HATPase_C_sf"/>
</dbReference>
<organism evidence="12 13">
    <name type="scientific">Humidesulfovibrio mexicanus</name>
    <dbReference type="NCBI Taxonomy" id="147047"/>
    <lineage>
        <taxon>Bacteria</taxon>
        <taxon>Pseudomonadati</taxon>
        <taxon>Thermodesulfobacteriota</taxon>
        <taxon>Desulfovibrionia</taxon>
        <taxon>Desulfovibrionales</taxon>
        <taxon>Desulfovibrionaceae</taxon>
        <taxon>Humidesulfovibrio</taxon>
    </lineage>
</organism>
<evidence type="ECO:0000256" key="1">
    <source>
        <dbReference type="ARBA" id="ARBA00000085"/>
    </source>
</evidence>
<dbReference type="Gene3D" id="3.30.450.20">
    <property type="entry name" value="PAS domain"/>
    <property type="match status" value="1"/>
</dbReference>
<name>A0A239C822_9BACT</name>
<dbReference type="AlphaFoldDB" id="A0A239C822"/>
<dbReference type="InterPro" id="IPR004358">
    <property type="entry name" value="Sig_transdc_His_kin-like_C"/>
</dbReference>
<dbReference type="PROSITE" id="PS50109">
    <property type="entry name" value="HIS_KIN"/>
    <property type="match status" value="1"/>
</dbReference>
<dbReference type="InterPro" id="IPR003594">
    <property type="entry name" value="HATPase_dom"/>
</dbReference>
<dbReference type="SMART" id="SM00388">
    <property type="entry name" value="HisKA"/>
    <property type="match status" value="1"/>
</dbReference>
<keyword evidence="8" id="KW-0902">Two-component regulatory system</keyword>
<evidence type="ECO:0000256" key="6">
    <source>
        <dbReference type="ARBA" id="ARBA00022777"/>
    </source>
</evidence>
<keyword evidence="6" id="KW-0418">Kinase</keyword>
<evidence type="ECO:0000256" key="2">
    <source>
        <dbReference type="ARBA" id="ARBA00012438"/>
    </source>
</evidence>
<dbReference type="InterPro" id="IPR003661">
    <property type="entry name" value="HisK_dim/P_dom"/>
</dbReference>
<protein>
    <recommendedName>
        <fullName evidence="2">histidine kinase</fullName>
        <ecNumber evidence="2">2.7.13.3</ecNumber>
    </recommendedName>
</protein>
<dbReference type="PANTHER" id="PTHR43065:SF10">
    <property type="entry name" value="PEROXIDE STRESS-ACTIVATED HISTIDINE KINASE MAK3"/>
    <property type="match status" value="1"/>
</dbReference>
<keyword evidence="4" id="KW-0808">Transferase</keyword>
<keyword evidence="9" id="KW-1133">Transmembrane helix</keyword>
<feature type="domain" description="PAS" evidence="11">
    <location>
        <begin position="459"/>
        <end position="495"/>
    </location>
</feature>
<evidence type="ECO:0000259" key="10">
    <source>
        <dbReference type="PROSITE" id="PS50109"/>
    </source>
</evidence>
<dbReference type="SUPFAM" id="SSF55874">
    <property type="entry name" value="ATPase domain of HSP90 chaperone/DNA topoisomerase II/histidine kinase"/>
    <property type="match status" value="1"/>
</dbReference>
<sequence length="812" mass="88740">MPSPLFCKIQRKFFLGLAGLFLMLGGVLLFALNQHLREMLHIEAESRAELVFAHQASLQQYVRETLRPAVRDVLPDDQFLLEAMSTSFVTRQVFSERNSHRDQYLYRRVALAPRNPDAQANALERGLIDHFRNTPTLKTFRGYRDIDGAEHYVLARPVLFESECMYCHGDPKDAPAVLLKRYGPVRGFGRKAGELAGLDLVAMPVDSAVKHIEQSITMFGTSFFAAAMGMFLIILAFFNRLVVTNLRRLTTIFRETFDSPGDQHIVARLEGGDEIESLLKAFGEFATHLRQARSQLEDYAANLEGMVQSRTAALSQEAAEHQTDVRLFVELLGDLNHCQTHNELLERALPRLAERFKAARAAYLCASFGRSRNEWPPGSGGLDQLPPDWQELSRSGRVRMEADRVFVPVASAELSRGLLGLFWNGPRPTDLSEDVLLALGQQVAIALENLEAISALLSQNQLLEHIFEGIADPLFLVDGGGGVALANSSARAMHGGLRPGMPLQDWFAAFQTPEEQVRAVGAALAAAAPSGLEIELPGPRYLAVDVYPTLGQAGLDRAVVLVRETTAEKRMMAQMQQSEKLAAVGQLAAGLAHEINNPLGVISCYAQLLQKSQQDEQAKADLEVIVRHTRKAKEVLQGLLGLARVDKDHCGPSDLGAVARDLVQVFRMQLGTSGVALECDLPADLPPVKAGVSALEHVLTNLLVNAFDAVPQDTGRIRVSAAASPDRESVVLRVEDNGPGVPPELVGKIFDPFFTTKDVDKGTGLGLTVVHETMRELRGSVEVQGGPGAAFVLTFPAAAQPFQQPQHGVEHA</sequence>
<evidence type="ECO:0000256" key="8">
    <source>
        <dbReference type="ARBA" id="ARBA00023012"/>
    </source>
</evidence>
<feature type="transmembrane region" description="Helical" evidence="9">
    <location>
        <begin position="216"/>
        <end position="238"/>
    </location>
</feature>
<dbReference type="InterPro" id="IPR036097">
    <property type="entry name" value="HisK_dim/P_sf"/>
</dbReference>
<dbReference type="RefSeq" id="WP_089275165.1">
    <property type="nucleotide sequence ID" value="NZ_FZOC01000007.1"/>
</dbReference>
<keyword evidence="5" id="KW-0547">Nucleotide-binding</keyword>
<dbReference type="Gene3D" id="6.10.340.10">
    <property type="match status" value="1"/>
</dbReference>
<comment type="catalytic activity">
    <reaction evidence="1">
        <text>ATP + protein L-histidine = ADP + protein N-phospho-L-histidine.</text>
        <dbReference type="EC" id="2.7.13.3"/>
    </reaction>
</comment>
<dbReference type="InterPro" id="IPR021796">
    <property type="entry name" value="Tll0287-like_dom"/>
</dbReference>
<dbReference type="OrthoDB" id="9805967at2"/>
<dbReference type="SUPFAM" id="SSF47384">
    <property type="entry name" value="Homodimeric domain of signal transducing histidine kinase"/>
    <property type="match status" value="1"/>
</dbReference>
<evidence type="ECO:0000256" key="4">
    <source>
        <dbReference type="ARBA" id="ARBA00022679"/>
    </source>
</evidence>
<gene>
    <name evidence="12" type="ORF">SAMN04488503_2970</name>
</gene>
<dbReference type="Proteomes" id="UP000198324">
    <property type="component" value="Unassembled WGS sequence"/>
</dbReference>
<dbReference type="PROSITE" id="PS50112">
    <property type="entry name" value="PAS"/>
    <property type="match status" value="1"/>
</dbReference>
<dbReference type="Pfam" id="PF13188">
    <property type="entry name" value="PAS_8"/>
    <property type="match status" value="1"/>
</dbReference>
<feature type="transmembrane region" description="Helical" evidence="9">
    <location>
        <begin position="12"/>
        <end position="32"/>
    </location>
</feature>
<evidence type="ECO:0000259" key="11">
    <source>
        <dbReference type="PROSITE" id="PS50112"/>
    </source>
</evidence>
<evidence type="ECO:0000313" key="13">
    <source>
        <dbReference type="Proteomes" id="UP000198324"/>
    </source>
</evidence>
<evidence type="ECO:0000256" key="7">
    <source>
        <dbReference type="ARBA" id="ARBA00022840"/>
    </source>
</evidence>
<dbReference type="PANTHER" id="PTHR43065">
    <property type="entry name" value="SENSOR HISTIDINE KINASE"/>
    <property type="match status" value="1"/>
</dbReference>
<keyword evidence="3" id="KW-0597">Phosphoprotein</keyword>
<accession>A0A239C822</accession>
<keyword evidence="7" id="KW-0067">ATP-binding</keyword>
<dbReference type="SMART" id="SM00387">
    <property type="entry name" value="HATPase_c"/>
    <property type="match status" value="1"/>
</dbReference>
<dbReference type="EC" id="2.7.13.3" evidence="2"/>
<dbReference type="EMBL" id="FZOC01000007">
    <property type="protein sequence ID" value="SNS15594.1"/>
    <property type="molecule type" value="Genomic_DNA"/>
</dbReference>
<evidence type="ECO:0000256" key="5">
    <source>
        <dbReference type="ARBA" id="ARBA00022741"/>
    </source>
</evidence>
<proteinExistence type="predicted"/>
<dbReference type="InterPro" id="IPR000014">
    <property type="entry name" value="PAS"/>
</dbReference>
<dbReference type="Pfam" id="PF02518">
    <property type="entry name" value="HATPase_c"/>
    <property type="match status" value="1"/>
</dbReference>
<reference evidence="12 13" key="1">
    <citation type="submission" date="2017-06" db="EMBL/GenBank/DDBJ databases">
        <authorList>
            <person name="Kim H.J."/>
            <person name="Triplett B.A."/>
        </authorList>
    </citation>
    <scope>NUCLEOTIDE SEQUENCE [LARGE SCALE GENOMIC DNA]</scope>
    <source>
        <strain evidence="12 13">DSM 13116</strain>
    </source>
</reference>
<feature type="domain" description="Histidine kinase" evidence="10">
    <location>
        <begin position="590"/>
        <end position="799"/>
    </location>
</feature>
<dbReference type="GO" id="GO:0000155">
    <property type="term" value="F:phosphorelay sensor kinase activity"/>
    <property type="evidence" value="ECO:0007669"/>
    <property type="project" value="InterPro"/>
</dbReference>
<dbReference type="Gene3D" id="3.30.565.10">
    <property type="entry name" value="Histidine kinase-like ATPase, C-terminal domain"/>
    <property type="match status" value="1"/>
</dbReference>
<evidence type="ECO:0000256" key="9">
    <source>
        <dbReference type="SAM" id="Phobius"/>
    </source>
</evidence>
<keyword evidence="9" id="KW-0812">Transmembrane</keyword>
<dbReference type="Pfam" id="PF11845">
    <property type="entry name" value="Tll0287-like"/>
    <property type="match status" value="1"/>
</dbReference>